<dbReference type="EMBL" id="MW353138">
    <property type="protein sequence ID" value="QQL09462.1"/>
    <property type="molecule type" value="Genomic_DNA"/>
</dbReference>
<dbReference type="EMBL" id="MW353132">
    <property type="protein sequence ID" value="QQL09012.1"/>
    <property type="molecule type" value="Genomic_DNA"/>
</dbReference>
<evidence type="ECO:0000313" key="9">
    <source>
        <dbReference type="EMBL" id="QQL09312.1"/>
    </source>
</evidence>
<dbReference type="EMBL" id="MW353126">
    <property type="protein sequence ID" value="QQL08561.1"/>
    <property type="molecule type" value="Genomic_DNA"/>
</dbReference>
<gene>
    <name evidence="2" type="primary">US8A</name>
    <name evidence="6" type="ORF">A8B60_gp71</name>
</gene>
<evidence type="ECO:0000313" key="12">
    <source>
        <dbReference type="Proteomes" id="UP000138111"/>
    </source>
</evidence>
<evidence type="ECO:0000313" key="2">
    <source>
        <dbReference type="EMBL" id="ALL25947.1"/>
    </source>
</evidence>
<dbReference type="EMBL" id="KT819632">
    <property type="protein sequence ID" value="ALL26027.1"/>
    <property type="molecule type" value="Genomic_DNA"/>
</dbReference>
<evidence type="ECO:0000313" key="8">
    <source>
        <dbReference type="EMBL" id="QQL09012.1"/>
    </source>
</evidence>
<dbReference type="EMBL" id="U49380">
    <property type="protein sequence ID" value="AAC67215.1"/>
    <property type="molecule type" value="Genomic_DNA"/>
</dbReference>
<protein>
    <submittedName>
        <fullName evidence="2">Membrane protein US8A</fullName>
    </submittedName>
    <submittedName>
        <fullName evidence="1">US8.5</fullName>
    </submittedName>
</protein>
<evidence type="ECO:0000313" key="5">
    <source>
        <dbReference type="EMBL" id="ARE29874.1"/>
    </source>
</evidence>
<name>Q9YP99_9ALPH</name>
<evidence type="ECO:0000313" key="7">
    <source>
        <dbReference type="EMBL" id="QQL08861.1"/>
    </source>
</evidence>
<reference evidence="2" key="2">
    <citation type="submission" date="2015-09" db="EMBL/GenBank/DDBJ databases">
        <authorList>
            <person name="Jackson K.R."/>
            <person name="Lunt B.L."/>
            <person name="Fisher J.N.B."/>
            <person name="Gardner A.V."/>
            <person name="Bailey M.E."/>
            <person name="Deus L.M."/>
            <person name="Earl A.S."/>
            <person name="Gibby P.D."/>
            <person name="Hartmann K.A."/>
            <person name="Liu J.E."/>
            <person name="Manci A.M."/>
            <person name="Nielsen D.A."/>
            <person name="Solomon M.B."/>
            <person name="Breakwell D.P."/>
            <person name="Burnett S.H."/>
            <person name="Grose J.H."/>
        </authorList>
    </citation>
    <scope>NUCLEOTIDE SEQUENCE</scope>
    <source>
        <strain evidence="4">0194</strain>
        <strain evidence="2">V1154</strain>
        <strain evidence="3">V777</strain>
    </source>
</reference>
<reference evidence="1" key="1">
    <citation type="journal article" date="1997" name="DNA Seq.">
        <title>Nucleotide sequence of canine herpesvirus homologues of herpes simplex virus type 1 US2, US3, glycoproteins I and E, US8.5 and US9 genes.</title>
        <authorList>
            <person name="Tyack S.G."/>
            <person name="Studdert M.J."/>
            <person name="Johnson M.A."/>
        </authorList>
    </citation>
    <scope>NUCLEOTIDE SEQUENCE</scope>
    <source>
        <strain evidence="1">CSL-2</strain>
    </source>
</reference>
<dbReference type="EMBL" id="MW353139">
    <property type="protein sequence ID" value="QQL09536.1"/>
    <property type="molecule type" value="Genomic_DNA"/>
</dbReference>
<evidence type="ECO:0000313" key="1">
    <source>
        <dbReference type="EMBL" id="AAC67215.1"/>
    </source>
</evidence>
<reference evidence="2 12" key="3">
    <citation type="journal article" date="2016" name="PLoS ONE">
        <title>Genome Sequence of Canine Herpesvirus.</title>
        <authorList>
            <person name="Papageorgiou K.V."/>
            <person name="Suarez N.M."/>
            <person name="Wilkie G.S."/>
            <person name="McDonald M."/>
            <person name="Graham E.M."/>
            <person name="Davison A.J."/>
        </authorList>
    </citation>
    <scope>NUCLEOTIDE SEQUENCE</scope>
    <source>
        <strain evidence="4">0194</strain>
        <strain evidence="2">V1154</strain>
        <strain evidence="3">V777</strain>
    </source>
</reference>
<evidence type="ECO:0000313" key="11">
    <source>
        <dbReference type="EMBL" id="QQL09536.1"/>
    </source>
</evidence>
<dbReference type="RefSeq" id="YP_009252298.1">
    <property type="nucleotide sequence ID" value="NC_030117.1"/>
</dbReference>
<organism evidence="1">
    <name type="scientific">Canid alphaherpesvirus 1</name>
    <dbReference type="NCBI Taxonomy" id="170325"/>
    <lineage>
        <taxon>Viruses</taxon>
        <taxon>Duplodnaviria</taxon>
        <taxon>Heunggongvirae</taxon>
        <taxon>Peploviricota</taxon>
        <taxon>Herviviricetes</taxon>
        <taxon>Herpesvirales</taxon>
        <taxon>Orthoherpesviridae</taxon>
        <taxon>Alphaherpesvirinae</taxon>
        <taxon>Varicellovirus</taxon>
        <taxon>Varicellovirus canidalpha1</taxon>
    </lineage>
</organism>
<keyword evidence="12" id="KW-1185">Reference proteome</keyword>
<proteinExistence type="predicted"/>
<dbReference type="Proteomes" id="UP000130192">
    <property type="component" value="Genome"/>
</dbReference>
<reference evidence="6" key="5">
    <citation type="journal article" date="2020" name="Viruses">
        <title>Phylogenomic Analysis of Global Isolates of Canid Alphaherpesvirus 1.</title>
        <authorList>
            <person name="Lewin A.C."/>
            <person name="Coghill L.M."/>
            <person name="Mironovich M."/>
            <person name="Liu C.C."/>
            <person name="Carter R.T."/>
            <person name="Ledbetter E.C."/>
        </authorList>
    </citation>
    <scope>NUCLEOTIDE SEQUENCE</scope>
    <source>
        <strain evidence="9">ELAL-12</strain>
        <strain evidence="10">ELAL-13</strain>
        <strain evidence="11">ELAL-15</strain>
        <strain evidence="6">ELAL-2</strain>
        <strain evidence="7">ELAL-6</strain>
        <strain evidence="8">ELAL-8</strain>
    </source>
</reference>
<dbReference type="EMBL" id="KY057364">
    <property type="protein sequence ID" value="ARE29874.1"/>
    <property type="molecule type" value="Genomic_DNA"/>
</dbReference>
<evidence type="ECO:0000313" key="10">
    <source>
        <dbReference type="EMBL" id="QQL09462.1"/>
    </source>
</evidence>
<reference evidence="5" key="4">
    <citation type="journal article" date="2018" name="Aust. Vet. J.">
        <title>Genome sequence of an Australian strain of canid alphaherpesvirus 1.</title>
        <authorList>
            <person name="Sarker S."/>
            <person name="Das S."/>
            <person name="Helbig K."/>
            <person name="Peters A."/>
            <person name="Raidal S.R."/>
        </authorList>
    </citation>
    <scope>NUCLEOTIDE SEQUENCE</scope>
    <source>
        <strain evidence="5">15-4016-NSW</strain>
    </source>
</reference>
<sequence>MNKSKLSFKEKNAIYEFKNILSNTSLSTFPVLSFNEEPKSRFFKMFKNILLEKIKKTSMDYLIYCTLKISLSFILYNK</sequence>
<dbReference type="KEGG" id="vg:27815381"/>
<dbReference type="EMBL" id="MW353130">
    <property type="protein sequence ID" value="QQL08861.1"/>
    <property type="molecule type" value="Genomic_DNA"/>
</dbReference>
<dbReference type="EMBL" id="KT819631">
    <property type="protein sequence ID" value="ALL25947.1"/>
    <property type="molecule type" value="Genomic_DNA"/>
</dbReference>
<dbReference type="EMBL" id="KT819633">
    <property type="protein sequence ID" value="ALL26103.1"/>
    <property type="molecule type" value="Genomic_DNA"/>
</dbReference>
<accession>Q9YP99</accession>
<dbReference type="Proteomes" id="UP000138111">
    <property type="component" value="Segment"/>
</dbReference>
<dbReference type="EMBL" id="MW353136">
    <property type="protein sequence ID" value="QQL09312.1"/>
    <property type="molecule type" value="Genomic_DNA"/>
</dbReference>
<evidence type="ECO:0000313" key="6">
    <source>
        <dbReference type="EMBL" id="QQL08561.1"/>
    </source>
</evidence>
<evidence type="ECO:0000313" key="3">
    <source>
        <dbReference type="EMBL" id="ALL26027.1"/>
    </source>
</evidence>
<dbReference type="GeneID" id="27815381"/>
<evidence type="ECO:0000313" key="4">
    <source>
        <dbReference type="EMBL" id="ALL26103.1"/>
    </source>
</evidence>